<sequence>MRLFPFIFVLFLFVGLGVGGASGSLTDISPTLTVGEADSTDSPIDAETQLTTDTSVAQIEENITQTRTLANDPDSVVRVELDREHADLGPAIIGQTDRTAAQITLGSIEKRLADAESDSERQRRVLDELNTIEQQIITLEENQQQAITQYNEEEIDSHQFVSEIVKITHEAEALEERMGVLVTTANEAGTSIDSNRRQGIESSLGVFSGPVRTYGSAILTGAEQPDRIYVETSDDGIVLSAIDGDTYTREVLRSDRRDRGGGTIDLEDAEDVVQASYPEIWNESSTIRVDGSGSTVRVSITTETGELIAFVDGGSEQVFKEHRQETVSEVVPTNETTRAQSGLNVTVQQTYVGGPLLISVVDSNSGAPVEEATVTVGQGSEESDVVGKTDSDGELYALEPRGTYTVAVLSGTNTAFVELDSNEPRALGTR</sequence>
<comment type="caution">
    <text evidence="5">The sequence shown here is derived from an EMBL/GenBank/DDBJ whole genome shotgun (WGS) entry which is preliminary data.</text>
</comment>
<dbReference type="InterPro" id="IPR055522">
    <property type="entry name" value="DUF7096"/>
</dbReference>
<evidence type="ECO:0000256" key="1">
    <source>
        <dbReference type="SAM" id="Coils"/>
    </source>
</evidence>
<evidence type="ECO:0000259" key="2">
    <source>
        <dbReference type="Pfam" id="PF23374"/>
    </source>
</evidence>
<keyword evidence="6" id="KW-1185">Reference proteome</keyword>
<evidence type="ECO:0000313" key="6">
    <source>
        <dbReference type="Proteomes" id="UP001203207"/>
    </source>
</evidence>
<dbReference type="Gene3D" id="2.60.40.1120">
    <property type="entry name" value="Carboxypeptidase-like, regulatory domain"/>
    <property type="match status" value="1"/>
</dbReference>
<name>A0AAE3FUW5_9EURY</name>
<reference evidence="5" key="2">
    <citation type="submission" date="2022-02" db="EMBL/GenBank/DDBJ databases">
        <authorList>
            <person name="Elcheninov A.G."/>
            <person name="Sorokin D.Y."/>
            <person name="Kublanov I.V."/>
        </authorList>
    </citation>
    <scope>NUCLEOTIDE SEQUENCE</scope>
    <source>
        <strain evidence="5">AArc-St2</strain>
    </source>
</reference>
<feature type="domain" description="Fibronectin-III type-like" evidence="2">
    <location>
        <begin position="336"/>
        <end position="414"/>
    </location>
</feature>
<feature type="domain" description="DUF7094" evidence="3">
    <location>
        <begin position="228"/>
        <end position="328"/>
    </location>
</feature>
<dbReference type="AlphaFoldDB" id="A0AAE3FUW5"/>
<dbReference type="Pfam" id="PF23375">
    <property type="entry name" value="DUF7094"/>
    <property type="match status" value="1"/>
</dbReference>
<dbReference type="RefSeq" id="WP_174652692.1">
    <property type="nucleotide sequence ID" value="NZ_JAKRVX010000001.1"/>
</dbReference>
<evidence type="ECO:0000313" key="5">
    <source>
        <dbReference type="EMBL" id="MCL9815783.1"/>
    </source>
</evidence>
<reference evidence="5" key="1">
    <citation type="journal article" date="2022" name="Syst. Appl. Microbiol.">
        <title>Natronocalculus amylovorans gen. nov., sp. nov., and Natranaeroarchaeum aerophilus sp. nov., dominant culturable amylolytic natronoarchaea from hypersaline soda lakes in southwestern Siberia.</title>
        <authorList>
            <person name="Sorokin D.Y."/>
            <person name="Elcheninov A.G."/>
            <person name="Khizhniak T.V."/>
            <person name="Koenen M."/>
            <person name="Bale N.J."/>
            <person name="Damste J.S.S."/>
            <person name="Kublanov I.V."/>
        </authorList>
    </citation>
    <scope>NUCLEOTIDE SEQUENCE</scope>
    <source>
        <strain evidence="5">AArc-St2</strain>
    </source>
</reference>
<keyword evidence="1" id="KW-0175">Coiled coil</keyword>
<feature type="coiled-coil region" evidence="1">
    <location>
        <begin position="112"/>
        <end position="149"/>
    </location>
</feature>
<dbReference type="Pfam" id="PF23379">
    <property type="entry name" value="DUF7096"/>
    <property type="match status" value="1"/>
</dbReference>
<organism evidence="5 6">
    <name type="scientific">Natronocalculus amylovorans</name>
    <dbReference type="NCBI Taxonomy" id="2917812"/>
    <lineage>
        <taxon>Archaea</taxon>
        <taxon>Methanobacteriati</taxon>
        <taxon>Methanobacteriota</taxon>
        <taxon>Stenosarchaea group</taxon>
        <taxon>Halobacteria</taxon>
        <taxon>Halobacteriales</taxon>
        <taxon>Haloferacaceae</taxon>
        <taxon>Natronocalculus</taxon>
    </lineage>
</organism>
<dbReference type="Pfam" id="PF23374">
    <property type="entry name" value="Fn3_arc"/>
    <property type="match status" value="1"/>
</dbReference>
<dbReference type="InterPro" id="IPR055520">
    <property type="entry name" value="DUF7094"/>
</dbReference>
<proteinExistence type="predicted"/>
<dbReference type="EMBL" id="JAKRVX010000001">
    <property type="protein sequence ID" value="MCL9815783.1"/>
    <property type="molecule type" value="Genomic_DNA"/>
</dbReference>
<dbReference type="InterPro" id="IPR056397">
    <property type="entry name" value="Fn3_arc"/>
</dbReference>
<protein>
    <submittedName>
        <fullName evidence="5">Uncharacterized protein</fullName>
    </submittedName>
</protein>
<feature type="domain" description="DUF7096" evidence="4">
    <location>
        <begin position="30"/>
        <end position="222"/>
    </location>
</feature>
<gene>
    <name evidence="5" type="ORF">AArcSt2_02400</name>
</gene>
<evidence type="ECO:0000259" key="3">
    <source>
        <dbReference type="Pfam" id="PF23375"/>
    </source>
</evidence>
<evidence type="ECO:0000259" key="4">
    <source>
        <dbReference type="Pfam" id="PF23379"/>
    </source>
</evidence>
<accession>A0AAE3FUW5</accession>
<dbReference type="Proteomes" id="UP001203207">
    <property type="component" value="Unassembled WGS sequence"/>
</dbReference>